<reference evidence="4" key="1">
    <citation type="submission" date="2016-10" db="EMBL/GenBank/DDBJ databases">
        <authorList>
            <person name="Varghese N."/>
            <person name="Submissions S."/>
        </authorList>
    </citation>
    <scope>NUCLEOTIDE SEQUENCE [LARGE SCALE GENOMIC DNA]</scope>
    <source>
        <strain evidence="4">DSM 25575</strain>
    </source>
</reference>
<name>A0A1I4XIR3_CHROL</name>
<feature type="site" description="Transition state stabilizer" evidence="2">
    <location>
        <position position="138"/>
    </location>
</feature>
<dbReference type="InterPro" id="IPR029033">
    <property type="entry name" value="His_PPase_superfam"/>
</dbReference>
<protein>
    <recommendedName>
        <fullName evidence="1">Alpha-ribazole phosphatase</fullName>
        <ecNumber evidence="1">3.1.3.73</ecNumber>
    </recommendedName>
</protein>
<dbReference type="InterPro" id="IPR013078">
    <property type="entry name" value="His_Pase_superF_clade-1"/>
</dbReference>
<dbReference type="RefSeq" id="WP_090024174.1">
    <property type="nucleotide sequence ID" value="NZ_FOVD01000002.1"/>
</dbReference>
<dbReference type="GO" id="GO:0009236">
    <property type="term" value="P:cobalamin biosynthetic process"/>
    <property type="evidence" value="ECO:0007669"/>
    <property type="project" value="UniProtKB-UniRule"/>
</dbReference>
<dbReference type="NCBIfam" id="TIGR03162">
    <property type="entry name" value="ribazole_cobC"/>
    <property type="match status" value="1"/>
</dbReference>
<dbReference type="InterPro" id="IPR050275">
    <property type="entry name" value="PGM_Phosphatase"/>
</dbReference>
<organism evidence="3 4">
    <name type="scientific">Chryseobacterium oleae</name>
    <dbReference type="NCBI Taxonomy" id="491207"/>
    <lineage>
        <taxon>Bacteria</taxon>
        <taxon>Pseudomonadati</taxon>
        <taxon>Bacteroidota</taxon>
        <taxon>Flavobacteriia</taxon>
        <taxon>Flavobacteriales</taxon>
        <taxon>Weeksellaceae</taxon>
        <taxon>Chryseobacterium group</taxon>
        <taxon>Chryseobacterium</taxon>
    </lineage>
</organism>
<evidence type="ECO:0000256" key="1">
    <source>
        <dbReference type="NCBIfam" id="TIGR03162"/>
    </source>
</evidence>
<dbReference type="Pfam" id="PF00300">
    <property type="entry name" value="His_Phos_1"/>
    <property type="match status" value="1"/>
</dbReference>
<dbReference type="CDD" id="cd07067">
    <property type="entry name" value="HP_PGM_like"/>
    <property type="match status" value="1"/>
</dbReference>
<dbReference type="OrthoDB" id="9782128at2"/>
<dbReference type="GO" id="GO:0043755">
    <property type="term" value="F:alpha-ribazole phosphatase activity"/>
    <property type="evidence" value="ECO:0007669"/>
    <property type="project" value="UniProtKB-UniRule"/>
</dbReference>
<dbReference type="EMBL" id="FOVD01000002">
    <property type="protein sequence ID" value="SFN25159.1"/>
    <property type="molecule type" value="Genomic_DNA"/>
</dbReference>
<evidence type="ECO:0000256" key="2">
    <source>
        <dbReference type="PIRSR" id="PIRSR613078-3"/>
    </source>
</evidence>
<dbReference type="PANTHER" id="PTHR48100">
    <property type="entry name" value="BROAD-SPECIFICITY PHOSPHATASE YOR283W-RELATED"/>
    <property type="match status" value="1"/>
</dbReference>
<dbReference type="SUPFAM" id="SSF53254">
    <property type="entry name" value="Phosphoglycerate mutase-like"/>
    <property type="match status" value="1"/>
</dbReference>
<evidence type="ECO:0000313" key="4">
    <source>
        <dbReference type="Proteomes" id="UP000198769"/>
    </source>
</evidence>
<keyword evidence="4" id="KW-1185">Reference proteome</keyword>
<proteinExistence type="predicted"/>
<dbReference type="EC" id="3.1.3.73" evidence="1"/>
<dbReference type="GO" id="GO:0005737">
    <property type="term" value="C:cytoplasm"/>
    <property type="evidence" value="ECO:0007669"/>
    <property type="project" value="TreeGrafter"/>
</dbReference>
<dbReference type="SMART" id="SM00855">
    <property type="entry name" value="PGAM"/>
    <property type="match status" value="1"/>
</dbReference>
<dbReference type="InterPro" id="IPR017578">
    <property type="entry name" value="Ribazole_CobC"/>
</dbReference>
<evidence type="ECO:0000313" key="3">
    <source>
        <dbReference type="EMBL" id="SFN25159.1"/>
    </source>
</evidence>
<sequence>MEIHVIRHTAVENPENLCYGFSDIPLRNDFREDFNEVSFDEKFDKVFSSPSGRCTLLAEHFKLNYRTDERLREMNFGDWEMKKWTDIPKEEINPWYDDFVQIKATGGENLLEMQNRVLRFWNELISENHEDKVLIITHGGVIRLILQSILQFPLENIFKIQIDYGKKMIIEFNEGYFSLKKLNI</sequence>
<accession>A0A1I4XIR3</accession>
<dbReference type="Proteomes" id="UP000198769">
    <property type="component" value="Unassembled WGS sequence"/>
</dbReference>
<dbReference type="AlphaFoldDB" id="A0A1I4XIR3"/>
<gene>
    <name evidence="3" type="ORF">SAMN05421594_1845</name>
</gene>
<dbReference type="Gene3D" id="3.40.50.1240">
    <property type="entry name" value="Phosphoglycerate mutase-like"/>
    <property type="match status" value="1"/>
</dbReference>
<dbReference type="PANTHER" id="PTHR48100:SF59">
    <property type="entry name" value="ADENOSYLCOBALAMIN_ALPHA-RIBAZOLE PHOSPHATASE"/>
    <property type="match status" value="1"/>
</dbReference>